<gene>
    <name evidence="1" type="ORF">ECE50_018320</name>
</gene>
<evidence type="ECO:0000313" key="2">
    <source>
        <dbReference type="Proteomes" id="UP000281028"/>
    </source>
</evidence>
<dbReference type="GO" id="GO:0016747">
    <property type="term" value="F:acyltransferase activity, transferring groups other than amino-acyl groups"/>
    <property type="evidence" value="ECO:0007669"/>
    <property type="project" value="InterPro"/>
</dbReference>
<proteinExistence type="predicted"/>
<accession>A0A3S1CNF1</accession>
<name>A0A3S1CNF1_9BACT</name>
<dbReference type="SUPFAM" id="SSF55729">
    <property type="entry name" value="Acyl-CoA N-acyltransferases (Nat)"/>
    <property type="match status" value="1"/>
</dbReference>
<sequence length="174" mass="18905">MQSLIIRQENQADYEAVYDINKLAFQREEEAQLVDKLRNSGAFIPELSLVALLDGQPAGYILFTAVQLDNVAAQHIKVIGLAPVAVLPSEQNKGIGGALIRKGLEIATQLGYEAAIVLGHENYYPVFGFEPAEKWGVKLSIDVPSPNFMALELKPGALRNAAGIARYAPEFGII</sequence>
<keyword evidence="2" id="KW-1185">Reference proteome</keyword>
<dbReference type="InterPro" id="IPR016181">
    <property type="entry name" value="Acyl_CoA_acyltransferase"/>
</dbReference>
<dbReference type="PROSITE" id="PS51186">
    <property type="entry name" value="GNAT"/>
    <property type="match status" value="1"/>
</dbReference>
<dbReference type="InterPro" id="IPR000182">
    <property type="entry name" value="GNAT_dom"/>
</dbReference>
<evidence type="ECO:0000313" key="1">
    <source>
        <dbReference type="EMBL" id="NSL88804.1"/>
    </source>
</evidence>
<dbReference type="OrthoDB" id="9797178at2"/>
<dbReference type="Proteomes" id="UP000281028">
    <property type="component" value="Unassembled WGS sequence"/>
</dbReference>
<dbReference type="AlphaFoldDB" id="A0A3S1CNF1"/>
<dbReference type="CDD" id="cd04301">
    <property type="entry name" value="NAT_SF"/>
    <property type="match status" value="1"/>
</dbReference>
<reference evidence="1" key="1">
    <citation type="submission" date="2020-05" db="EMBL/GenBank/DDBJ databases">
        <title>Chitinophaga laudate sp. nov., isolated from a tropical peat swamp.</title>
        <authorList>
            <person name="Goh C.B.S."/>
            <person name="Lee M.S."/>
            <person name="Parimannan S."/>
            <person name="Pasbakhsh P."/>
            <person name="Yule C.M."/>
            <person name="Rajandas H."/>
            <person name="Loke S."/>
            <person name="Croft L."/>
            <person name="Tan J.B.L."/>
        </authorList>
    </citation>
    <scope>NUCLEOTIDE SEQUENCE</scope>
    <source>
        <strain evidence="1">Mgbs1</strain>
    </source>
</reference>
<organism evidence="1 2">
    <name type="scientific">Chitinophaga solisilvae</name>
    <dbReference type="NCBI Taxonomy" id="1233460"/>
    <lineage>
        <taxon>Bacteria</taxon>
        <taxon>Pseudomonadati</taxon>
        <taxon>Bacteroidota</taxon>
        <taxon>Chitinophagia</taxon>
        <taxon>Chitinophagales</taxon>
        <taxon>Chitinophagaceae</taxon>
        <taxon>Chitinophaga</taxon>
    </lineage>
</organism>
<dbReference type="Pfam" id="PF00583">
    <property type="entry name" value="Acetyltransf_1"/>
    <property type="match status" value="1"/>
</dbReference>
<protein>
    <submittedName>
        <fullName evidence="1">N-acetyltransferase</fullName>
    </submittedName>
</protein>
<comment type="caution">
    <text evidence="1">The sequence shown here is derived from an EMBL/GenBank/DDBJ whole genome shotgun (WGS) entry which is preliminary data.</text>
</comment>
<dbReference type="EMBL" id="RIAR02000001">
    <property type="protein sequence ID" value="NSL88804.1"/>
    <property type="molecule type" value="Genomic_DNA"/>
</dbReference>
<dbReference type="Gene3D" id="3.40.630.30">
    <property type="match status" value="1"/>
</dbReference>